<sequence length="48" mass="5430">MNRALTDQRAWTDLLALECPGVTKVERANRYLKQSFVVPLAASLKQRA</sequence>
<evidence type="ECO:0000313" key="1">
    <source>
        <dbReference type="EMBL" id="VVE84493.1"/>
    </source>
</evidence>
<evidence type="ECO:0000313" key="2">
    <source>
        <dbReference type="Proteomes" id="UP000335538"/>
    </source>
</evidence>
<reference evidence="1 2" key="1">
    <citation type="submission" date="2019-08" db="EMBL/GenBank/DDBJ databases">
        <authorList>
            <person name="Peeters C."/>
        </authorList>
    </citation>
    <scope>NUCLEOTIDE SEQUENCE [LARGE SCALE GENOMIC DNA]</scope>
    <source>
        <strain evidence="1 2">LMG 31121</strain>
    </source>
</reference>
<dbReference type="Proteomes" id="UP000335538">
    <property type="component" value="Unassembled WGS sequence"/>
</dbReference>
<gene>
    <name evidence="1" type="ORF">PSP31121_04790</name>
</gene>
<protein>
    <submittedName>
        <fullName evidence="1">Transposase</fullName>
    </submittedName>
</protein>
<dbReference type="AlphaFoldDB" id="A0A5E5BIX4"/>
<accession>A0A5E5BIX4</accession>
<name>A0A5E5BIX4_9BURK</name>
<organism evidence="1 2">
    <name type="scientific">Pandoraea sputorum</name>
    <dbReference type="NCBI Taxonomy" id="93222"/>
    <lineage>
        <taxon>Bacteria</taxon>
        <taxon>Pseudomonadati</taxon>
        <taxon>Pseudomonadota</taxon>
        <taxon>Betaproteobacteria</taxon>
        <taxon>Burkholderiales</taxon>
        <taxon>Burkholderiaceae</taxon>
        <taxon>Pandoraea</taxon>
    </lineage>
</organism>
<proteinExistence type="predicted"/>
<dbReference type="EMBL" id="CABPSR010000018">
    <property type="protein sequence ID" value="VVE84493.1"/>
    <property type="molecule type" value="Genomic_DNA"/>
</dbReference>